<dbReference type="InterPro" id="IPR045078">
    <property type="entry name" value="TST/MPST-like"/>
</dbReference>
<dbReference type="PANTHER" id="PTHR11364:SF27">
    <property type="entry name" value="SULFURTRANSFERASE"/>
    <property type="match status" value="1"/>
</dbReference>
<organism evidence="4 5">
    <name type="scientific">Parahaliea maris</name>
    <dbReference type="NCBI Taxonomy" id="2716870"/>
    <lineage>
        <taxon>Bacteria</taxon>
        <taxon>Pseudomonadati</taxon>
        <taxon>Pseudomonadota</taxon>
        <taxon>Gammaproteobacteria</taxon>
        <taxon>Cellvibrionales</taxon>
        <taxon>Halieaceae</taxon>
        <taxon>Parahaliea</taxon>
    </lineage>
</organism>
<evidence type="ECO:0000256" key="2">
    <source>
        <dbReference type="ARBA" id="ARBA00022737"/>
    </source>
</evidence>
<evidence type="ECO:0000313" key="5">
    <source>
        <dbReference type="Proteomes" id="UP000321039"/>
    </source>
</evidence>
<dbReference type="InterPro" id="IPR036873">
    <property type="entry name" value="Rhodanese-like_dom_sf"/>
</dbReference>
<dbReference type="Gene3D" id="3.40.250.10">
    <property type="entry name" value="Rhodanese-like domain"/>
    <property type="match status" value="2"/>
</dbReference>
<dbReference type="SMART" id="SM00450">
    <property type="entry name" value="RHOD"/>
    <property type="match status" value="2"/>
</dbReference>
<dbReference type="CDD" id="cd01449">
    <property type="entry name" value="TST_Repeat_2"/>
    <property type="match status" value="1"/>
</dbReference>
<dbReference type="AlphaFoldDB" id="A0A5C9A879"/>
<dbReference type="PANTHER" id="PTHR11364">
    <property type="entry name" value="THIOSULFATE SULFERTANSFERASE"/>
    <property type="match status" value="1"/>
</dbReference>
<dbReference type="Proteomes" id="UP000321039">
    <property type="component" value="Unassembled WGS sequence"/>
</dbReference>
<evidence type="ECO:0000256" key="1">
    <source>
        <dbReference type="ARBA" id="ARBA00022679"/>
    </source>
</evidence>
<reference evidence="4 5" key="1">
    <citation type="submission" date="2019-08" db="EMBL/GenBank/DDBJ databases">
        <title>Parahaliea maris sp. nov., isolated from the surface seawater.</title>
        <authorList>
            <person name="Liu Y."/>
        </authorList>
    </citation>
    <scope>NUCLEOTIDE SEQUENCE [LARGE SCALE GENOMIC DNA]</scope>
    <source>
        <strain evidence="4 5">HSLHS9</strain>
    </source>
</reference>
<accession>A0A5C9A879</accession>
<dbReference type="SUPFAM" id="SSF52821">
    <property type="entry name" value="Rhodanese/Cell cycle control phosphatase"/>
    <property type="match status" value="2"/>
</dbReference>
<keyword evidence="1 4" id="KW-0808">Transferase</keyword>
<dbReference type="InterPro" id="IPR001763">
    <property type="entry name" value="Rhodanese-like_dom"/>
</dbReference>
<evidence type="ECO:0000259" key="3">
    <source>
        <dbReference type="PROSITE" id="PS50206"/>
    </source>
</evidence>
<keyword evidence="2" id="KW-0677">Repeat</keyword>
<dbReference type="Pfam" id="PF00581">
    <property type="entry name" value="Rhodanese"/>
    <property type="match status" value="2"/>
</dbReference>
<dbReference type="InterPro" id="IPR001307">
    <property type="entry name" value="Thiosulphate_STrfase_CS"/>
</dbReference>
<gene>
    <name evidence="4" type="ORF">FV139_01770</name>
</gene>
<dbReference type="RefSeq" id="WP_148066520.1">
    <property type="nucleotide sequence ID" value="NZ_VRZA01000001.1"/>
</dbReference>
<comment type="caution">
    <text evidence="4">The sequence shown here is derived from an EMBL/GenBank/DDBJ whole genome shotgun (WGS) entry which is preliminary data.</text>
</comment>
<dbReference type="EMBL" id="VRZA01000001">
    <property type="protein sequence ID" value="TXS96252.1"/>
    <property type="molecule type" value="Genomic_DNA"/>
</dbReference>
<proteinExistence type="predicted"/>
<evidence type="ECO:0000313" key="4">
    <source>
        <dbReference type="EMBL" id="TXS96252.1"/>
    </source>
</evidence>
<name>A0A5C9A879_9GAMM</name>
<protein>
    <submittedName>
        <fullName evidence="4">Sulfurtransferase</fullName>
    </submittedName>
</protein>
<feature type="domain" description="Rhodanese" evidence="3">
    <location>
        <begin position="20"/>
        <end position="139"/>
    </location>
</feature>
<dbReference type="CDD" id="cd01448">
    <property type="entry name" value="TST_Repeat_1"/>
    <property type="match status" value="1"/>
</dbReference>
<sequence length="273" mass="29243">MSEHDDAVQARLVSPDDSERLARAVLVDCRYALGDPAAGRAAYEQGHIPGACYLDLGVDLSAPVQAHGGRHPLPEPATFAATLAGIGIHKGSEVIAYDDSNQAYAARLWWMMRSLGYRPPRLLDGGYSGWLAAGGVPETGLPVPDPCEAPDVGHWTGICDIDGVREAQAAGALLVDSREPARYEGREEPIDPVAGHIPGAINRPWQGTAAGEGRQHDEEGLRAHWGELLATEELVVYCGSGVTACVNLFTLSRLGYNDARLYPGSWSDWCSYL</sequence>
<feature type="domain" description="Rhodanese" evidence="3">
    <location>
        <begin position="168"/>
        <end position="271"/>
    </location>
</feature>
<dbReference type="GO" id="GO:0004792">
    <property type="term" value="F:thiosulfate-cyanide sulfurtransferase activity"/>
    <property type="evidence" value="ECO:0007669"/>
    <property type="project" value="InterPro"/>
</dbReference>
<keyword evidence="5" id="KW-1185">Reference proteome</keyword>
<dbReference type="PROSITE" id="PS50206">
    <property type="entry name" value="RHODANESE_3"/>
    <property type="match status" value="2"/>
</dbReference>
<dbReference type="PROSITE" id="PS00380">
    <property type="entry name" value="RHODANESE_1"/>
    <property type="match status" value="1"/>
</dbReference>